<dbReference type="FunFam" id="3.40.50.2000:FF:000119">
    <property type="entry name" value="Glycosyl transferase group 1"/>
    <property type="match status" value="1"/>
</dbReference>
<dbReference type="HOGENOM" id="CLU_009583_27_0_10"/>
<dbReference type="PANTHER" id="PTHR46401:SF2">
    <property type="entry name" value="GLYCOSYLTRANSFERASE WBBK-RELATED"/>
    <property type="match status" value="1"/>
</dbReference>
<dbReference type="PANTHER" id="PTHR46401">
    <property type="entry name" value="GLYCOSYLTRANSFERASE WBBK-RELATED"/>
    <property type="match status" value="1"/>
</dbReference>
<dbReference type="KEGG" id="srm:SRM_00258"/>
<dbReference type="RefSeq" id="WP_013060747.1">
    <property type="nucleotide sequence ID" value="NC_014032.1"/>
</dbReference>
<dbReference type="InterPro" id="IPR001296">
    <property type="entry name" value="Glyco_trans_1"/>
</dbReference>
<dbReference type="GO" id="GO:0009103">
    <property type="term" value="P:lipopolysaccharide biosynthetic process"/>
    <property type="evidence" value="ECO:0007669"/>
    <property type="project" value="TreeGrafter"/>
</dbReference>
<accession>D5H574</accession>
<proteinExistence type="predicted"/>
<evidence type="ECO:0000259" key="3">
    <source>
        <dbReference type="Pfam" id="PF13439"/>
    </source>
</evidence>
<dbReference type="AlphaFoldDB" id="D5H574"/>
<evidence type="ECO:0000313" key="5">
    <source>
        <dbReference type="Proteomes" id="UP000000933"/>
    </source>
</evidence>
<dbReference type="EMBL" id="FP565814">
    <property type="protein sequence ID" value="CBH23179.1"/>
    <property type="molecule type" value="Genomic_DNA"/>
</dbReference>
<evidence type="ECO:0000259" key="2">
    <source>
        <dbReference type="Pfam" id="PF00534"/>
    </source>
</evidence>
<reference evidence="4 5" key="1">
    <citation type="journal article" date="2010" name="ISME J.">
        <title>Fine-scale evolution: genomic, phenotypic and ecological differentiation in two coexisting Salinibacter ruber strains.</title>
        <authorList>
            <person name="Pena A."/>
            <person name="Teeling H."/>
            <person name="Huerta-Cepas J."/>
            <person name="Santos F."/>
            <person name="Yarza P."/>
            <person name="Brito-Echeverria J."/>
            <person name="Lucio M."/>
            <person name="Schmitt-Kopplin P."/>
            <person name="Meseguer I."/>
            <person name="Schenowitz C."/>
            <person name="Dossat C."/>
            <person name="Barbe V."/>
            <person name="Dopazo J."/>
            <person name="Rossello-Mora R."/>
            <person name="Schuler M."/>
            <person name="Glockner F.O."/>
            <person name="Amann R."/>
            <person name="Gabaldon T."/>
            <person name="Anton J."/>
        </authorList>
    </citation>
    <scope>NUCLEOTIDE SEQUENCE [LARGE SCALE GENOMIC DNA]</scope>
    <source>
        <strain evidence="4 5">M8</strain>
    </source>
</reference>
<dbReference type="CDD" id="cd03809">
    <property type="entry name" value="GT4_MtfB-like"/>
    <property type="match status" value="1"/>
</dbReference>
<dbReference type="GO" id="GO:0016757">
    <property type="term" value="F:glycosyltransferase activity"/>
    <property type="evidence" value="ECO:0007669"/>
    <property type="project" value="InterPro"/>
</dbReference>
<dbReference type="Proteomes" id="UP000000933">
    <property type="component" value="Chromosome"/>
</dbReference>
<feature type="domain" description="Glycosyl transferase family 1" evidence="2">
    <location>
        <begin position="235"/>
        <end position="400"/>
    </location>
</feature>
<feature type="domain" description="Glycosyltransferase subfamily 4-like N-terminal" evidence="3">
    <location>
        <begin position="108"/>
        <end position="220"/>
    </location>
</feature>
<dbReference type="SUPFAM" id="SSF53756">
    <property type="entry name" value="UDP-Glycosyltransferase/glycogen phosphorylase"/>
    <property type="match status" value="1"/>
</dbReference>
<sequence length="426" mass="47939">MNVIYDISPIGSDPDRRAGLARVAESMAERLVDDLGPEQISFSATGSIWATLQTEEVLERRANWRSALPHVPWWIRRVHETNQTLSTVAGEKEGPVRMGGKLGTLLLTQVLRAVNVLRQPVDDDALQRANIYHSSYARIPRQVRRALPGRHILTVHDLTPLVLDSKYVPSGQVGVTRRIIDSVRVDDWVITVSESTRDDLCERRPIPQKRVFVVPNAASPDLFYPVDDDEQIRRVRRKYDLPDQSYLLTLHSMAPHKNIPRLIASFNRMVRQQRISDLSLVLAGGLGRSLDDVLADLDVEREDLENVHFTGFVADEDLAALYSGAEAFVFPSLYEGFGLPVLEAMQCGCPVIASNTSSIPEIAGDAAVLVDPYDEESLSASMWRIHTEPKKREKMSERGIEEAKQYSWSKRADMIFNVYDQISSLQ</sequence>
<name>D5H574_SALRM</name>
<dbReference type="Gene3D" id="3.40.50.2000">
    <property type="entry name" value="Glycogen Phosphorylase B"/>
    <property type="match status" value="2"/>
</dbReference>
<evidence type="ECO:0000256" key="1">
    <source>
        <dbReference type="ARBA" id="ARBA00022679"/>
    </source>
</evidence>
<dbReference type="Pfam" id="PF00534">
    <property type="entry name" value="Glycos_transf_1"/>
    <property type="match status" value="1"/>
</dbReference>
<dbReference type="Pfam" id="PF13439">
    <property type="entry name" value="Glyco_transf_4"/>
    <property type="match status" value="1"/>
</dbReference>
<gene>
    <name evidence="4" type="primary">rfaG</name>
    <name evidence="4" type="ordered locus">SRM_00258</name>
</gene>
<keyword evidence="1 4" id="KW-0808">Transferase</keyword>
<protein>
    <submittedName>
        <fullName evidence="4">Glycosyl transferase, group 1</fullName>
    </submittedName>
</protein>
<reference evidence="5" key="2">
    <citation type="submission" date="2010-04" db="EMBL/GenBank/DDBJ databases">
        <title>Genome sequence of Salinibacter ruber M8.</title>
        <authorList>
            <consortium name="Genoscope"/>
        </authorList>
    </citation>
    <scope>NUCLEOTIDE SEQUENCE [LARGE SCALE GENOMIC DNA]</scope>
    <source>
        <strain evidence="5">M8</strain>
    </source>
</reference>
<organism evidence="4 5">
    <name type="scientific">Salinibacter ruber (strain M8)</name>
    <dbReference type="NCBI Taxonomy" id="761659"/>
    <lineage>
        <taxon>Bacteria</taxon>
        <taxon>Pseudomonadati</taxon>
        <taxon>Rhodothermota</taxon>
        <taxon>Rhodothermia</taxon>
        <taxon>Rhodothermales</taxon>
        <taxon>Salinibacteraceae</taxon>
        <taxon>Salinibacter</taxon>
    </lineage>
</organism>
<dbReference type="InterPro" id="IPR028098">
    <property type="entry name" value="Glyco_trans_4-like_N"/>
</dbReference>
<evidence type="ECO:0000313" key="4">
    <source>
        <dbReference type="EMBL" id="CBH23179.1"/>
    </source>
</evidence>